<keyword evidence="4" id="KW-0808">Transferase</keyword>
<feature type="transmembrane region" description="Helical" evidence="10">
    <location>
        <begin position="90"/>
        <end position="107"/>
    </location>
</feature>
<comment type="catalytic activity">
    <reaction evidence="1">
        <text>ATP + protein L-histidine = ADP + protein N-phospho-L-histidine.</text>
        <dbReference type="EC" id="2.7.13.3"/>
    </reaction>
</comment>
<dbReference type="CDD" id="cd16917">
    <property type="entry name" value="HATPase_UhpB-NarQ-NarX-like"/>
    <property type="match status" value="1"/>
</dbReference>
<evidence type="ECO:0000256" key="10">
    <source>
        <dbReference type="SAM" id="Phobius"/>
    </source>
</evidence>
<keyword evidence="14" id="KW-1185">Reference proteome</keyword>
<evidence type="ECO:0000259" key="12">
    <source>
        <dbReference type="Pfam" id="PF07730"/>
    </source>
</evidence>
<proteinExistence type="predicted"/>
<keyword evidence="6 13" id="KW-0418">Kinase</keyword>
<evidence type="ECO:0000256" key="4">
    <source>
        <dbReference type="ARBA" id="ARBA00022679"/>
    </source>
</evidence>
<dbReference type="GO" id="GO:0016020">
    <property type="term" value="C:membrane"/>
    <property type="evidence" value="ECO:0007669"/>
    <property type="project" value="InterPro"/>
</dbReference>
<dbReference type="Pfam" id="PF07730">
    <property type="entry name" value="HisKA_3"/>
    <property type="match status" value="1"/>
</dbReference>
<accession>A0A239I6E4</accession>
<gene>
    <name evidence="13" type="ORF">SAMN06264365_127124</name>
</gene>
<dbReference type="Gene3D" id="1.20.5.1930">
    <property type="match status" value="1"/>
</dbReference>
<keyword evidence="10" id="KW-0812">Transmembrane</keyword>
<evidence type="ECO:0000256" key="6">
    <source>
        <dbReference type="ARBA" id="ARBA00022777"/>
    </source>
</evidence>
<organism evidence="13 14">
    <name type="scientific">Actinoplanes regularis</name>
    <dbReference type="NCBI Taxonomy" id="52697"/>
    <lineage>
        <taxon>Bacteria</taxon>
        <taxon>Bacillati</taxon>
        <taxon>Actinomycetota</taxon>
        <taxon>Actinomycetes</taxon>
        <taxon>Micromonosporales</taxon>
        <taxon>Micromonosporaceae</taxon>
        <taxon>Actinoplanes</taxon>
    </lineage>
</organism>
<feature type="domain" description="Signal transduction histidine kinase subgroup 3 dimerisation and phosphoacceptor" evidence="12">
    <location>
        <begin position="162"/>
        <end position="226"/>
    </location>
</feature>
<keyword evidence="10" id="KW-0472">Membrane</keyword>
<sequence length="361" mass="38179">MPVAVVALDVVWAVTSEATPGRPMWPVGWLLVALSGVALAVRRSRPLVALAVTAACAVAYYPGGYPDSPMGLALIVAVIGAARRCRRPVAVVAVAVILAAFLAVGDDRGLEELLALGIILLTAVTAGEVLRNRQERLAAAERRATEAERSREDEAHRRATEERLRIARDLHDVAAHQISLINVQAGAALHRRDPETAFAALEAIRAASKEALREMRTVLGVLRQVDEPAVSLSGVADLVARARTAGLRVRLTGDPPGDLPPAVDLAGYRIVQESLTNAVRHARATEVTVSLRRTGTELEVEIVDDGAEPVDASRIRAGNGIRGMMERAAAVGGRLTAAPGTDGGFRVQARLPTSATPEVPR</sequence>
<keyword evidence="5" id="KW-0547">Nucleotide-binding</keyword>
<keyword evidence="8" id="KW-0902">Two-component regulatory system</keyword>
<feature type="domain" description="Histidine kinase/HSP90-like ATPase" evidence="11">
    <location>
        <begin position="268"/>
        <end position="353"/>
    </location>
</feature>
<dbReference type="InterPro" id="IPR036890">
    <property type="entry name" value="HATPase_C_sf"/>
</dbReference>
<keyword evidence="9" id="KW-0175">Coiled coil</keyword>
<keyword evidence="10" id="KW-1133">Transmembrane helix</keyword>
<evidence type="ECO:0000256" key="2">
    <source>
        <dbReference type="ARBA" id="ARBA00012438"/>
    </source>
</evidence>
<dbReference type="EMBL" id="FZNR01000027">
    <property type="protein sequence ID" value="SNS89466.1"/>
    <property type="molecule type" value="Genomic_DNA"/>
</dbReference>
<dbReference type="PANTHER" id="PTHR24421:SF10">
    <property type="entry name" value="NITRATE_NITRITE SENSOR PROTEIN NARQ"/>
    <property type="match status" value="1"/>
</dbReference>
<dbReference type="Gene3D" id="3.30.565.10">
    <property type="entry name" value="Histidine kinase-like ATPase, C-terminal domain"/>
    <property type="match status" value="1"/>
</dbReference>
<dbReference type="EC" id="2.7.13.3" evidence="2"/>
<evidence type="ECO:0000256" key="3">
    <source>
        <dbReference type="ARBA" id="ARBA00022553"/>
    </source>
</evidence>
<feature type="coiled-coil region" evidence="9">
    <location>
        <begin position="130"/>
        <end position="157"/>
    </location>
</feature>
<evidence type="ECO:0000256" key="5">
    <source>
        <dbReference type="ARBA" id="ARBA00022741"/>
    </source>
</evidence>
<dbReference type="GO" id="GO:0005524">
    <property type="term" value="F:ATP binding"/>
    <property type="evidence" value="ECO:0007669"/>
    <property type="project" value="UniProtKB-KW"/>
</dbReference>
<evidence type="ECO:0000313" key="13">
    <source>
        <dbReference type="EMBL" id="SNS89466.1"/>
    </source>
</evidence>
<keyword evidence="3" id="KW-0597">Phosphoprotein</keyword>
<evidence type="ECO:0000259" key="11">
    <source>
        <dbReference type="Pfam" id="PF02518"/>
    </source>
</evidence>
<dbReference type="Proteomes" id="UP000198415">
    <property type="component" value="Unassembled WGS sequence"/>
</dbReference>
<dbReference type="Pfam" id="PF02518">
    <property type="entry name" value="HATPase_c"/>
    <property type="match status" value="1"/>
</dbReference>
<dbReference type="InterPro" id="IPR003594">
    <property type="entry name" value="HATPase_dom"/>
</dbReference>
<evidence type="ECO:0000256" key="9">
    <source>
        <dbReference type="SAM" id="Coils"/>
    </source>
</evidence>
<feature type="transmembrane region" description="Helical" evidence="10">
    <location>
        <begin position="23"/>
        <end position="40"/>
    </location>
</feature>
<dbReference type="InterPro" id="IPR011712">
    <property type="entry name" value="Sig_transdc_His_kin_sub3_dim/P"/>
</dbReference>
<dbReference type="AlphaFoldDB" id="A0A239I6E4"/>
<evidence type="ECO:0000256" key="8">
    <source>
        <dbReference type="ARBA" id="ARBA00023012"/>
    </source>
</evidence>
<evidence type="ECO:0000313" key="14">
    <source>
        <dbReference type="Proteomes" id="UP000198415"/>
    </source>
</evidence>
<dbReference type="PANTHER" id="PTHR24421">
    <property type="entry name" value="NITRATE/NITRITE SENSOR PROTEIN NARX-RELATED"/>
    <property type="match status" value="1"/>
</dbReference>
<protein>
    <recommendedName>
        <fullName evidence="2">histidine kinase</fullName>
        <ecNumber evidence="2">2.7.13.3</ecNumber>
    </recommendedName>
</protein>
<name>A0A239I6E4_9ACTN</name>
<evidence type="ECO:0000256" key="7">
    <source>
        <dbReference type="ARBA" id="ARBA00022840"/>
    </source>
</evidence>
<dbReference type="InterPro" id="IPR050482">
    <property type="entry name" value="Sensor_HK_TwoCompSys"/>
</dbReference>
<dbReference type="SUPFAM" id="SSF55874">
    <property type="entry name" value="ATPase domain of HSP90 chaperone/DNA topoisomerase II/histidine kinase"/>
    <property type="match status" value="1"/>
</dbReference>
<reference evidence="13 14" key="1">
    <citation type="submission" date="2017-06" db="EMBL/GenBank/DDBJ databases">
        <authorList>
            <person name="Kim H.J."/>
            <person name="Triplett B.A."/>
        </authorList>
    </citation>
    <scope>NUCLEOTIDE SEQUENCE [LARGE SCALE GENOMIC DNA]</scope>
    <source>
        <strain evidence="13 14">DSM 43151</strain>
    </source>
</reference>
<keyword evidence="7" id="KW-0067">ATP-binding</keyword>
<dbReference type="GO" id="GO:0046983">
    <property type="term" value="F:protein dimerization activity"/>
    <property type="evidence" value="ECO:0007669"/>
    <property type="project" value="InterPro"/>
</dbReference>
<dbReference type="GO" id="GO:0000155">
    <property type="term" value="F:phosphorelay sensor kinase activity"/>
    <property type="evidence" value="ECO:0007669"/>
    <property type="project" value="InterPro"/>
</dbReference>
<evidence type="ECO:0000256" key="1">
    <source>
        <dbReference type="ARBA" id="ARBA00000085"/>
    </source>
</evidence>